<dbReference type="InterPro" id="IPR029063">
    <property type="entry name" value="SAM-dependent_MTases_sf"/>
</dbReference>
<evidence type="ECO:0000313" key="1">
    <source>
        <dbReference type="EMBL" id="HEH35166.1"/>
    </source>
</evidence>
<accession>A0A7J2TIY6</accession>
<comment type="caution">
    <text evidence="1">The sequence shown here is derived from an EMBL/GenBank/DDBJ whole genome shotgun (WGS) entry which is preliminary data.</text>
</comment>
<name>A0A7J2TIY6_ARCFL</name>
<proteinExistence type="predicted"/>
<dbReference type="Gene3D" id="3.40.50.150">
    <property type="entry name" value="Vaccinia Virus protein VP39"/>
    <property type="match status" value="1"/>
</dbReference>
<dbReference type="SUPFAM" id="SSF53335">
    <property type="entry name" value="S-adenosyl-L-methionine-dependent methyltransferases"/>
    <property type="match status" value="1"/>
</dbReference>
<gene>
    <name evidence="1" type="ORF">ENP88_03220</name>
</gene>
<dbReference type="AlphaFoldDB" id="A0A7J2TIY6"/>
<organism evidence="1">
    <name type="scientific">Archaeoglobus fulgidus</name>
    <dbReference type="NCBI Taxonomy" id="2234"/>
    <lineage>
        <taxon>Archaea</taxon>
        <taxon>Methanobacteriati</taxon>
        <taxon>Methanobacteriota</taxon>
        <taxon>Archaeoglobi</taxon>
        <taxon>Archaeoglobales</taxon>
        <taxon>Archaeoglobaceae</taxon>
        <taxon>Archaeoglobus</taxon>
    </lineage>
</organism>
<sequence>MNIGILHPFLFGANSGDIVVCDPMAGGGTIPFESLRLGFRSIAVEYNPVAYIIRRVLEYPAKFGEELVIRVREEAERLINYMEKKN</sequence>
<dbReference type="EMBL" id="DSLA01000052">
    <property type="protein sequence ID" value="HEH35166.1"/>
    <property type="molecule type" value="Genomic_DNA"/>
</dbReference>
<protein>
    <submittedName>
        <fullName evidence="1">Uncharacterized protein</fullName>
    </submittedName>
</protein>
<reference evidence="1" key="1">
    <citation type="journal article" date="2020" name="mSystems">
        <title>Genome- and Community-Level Interaction Insights into Carbon Utilization and Element Cycling Functions of Hydrothermarchaeota in Hydrothermal Sediment.</title>
        <authorList>
            <person name="Zhou Z."/>
            <person name="Liu Y."/>
            <person name="Xu W."/>
            <person name="Pan J."/>
            <person name="Luo Z.H."/>
            <person name="Li M."/>
        </authorList>
    </citation>
    <scope>NUCLEOTIDE SEQUENCE [LARGE SCALE GENOMIC DNA]</scope>
    <source>
        <strain evidence="1">SpSt-26</strain>
    </source>
</reference>